<dbReference type="EMBL" id="JAHRIO010081829">
    <property type="protein sequence ID" value="MEQ2185632.1"/>
    <property type="molecule type" value="Genomic_DNA"/>
</dbReference>
<sequence length="104" mass="11962">MNPNFKIKCGYLVKVKKTLHCRRILQKYSNPMNIFRLQKTKKDQGVTVALQSKVQNSMKCFGEILQSRICKDHFSMVLLLQATELLDVTVLHCAVNLGESRGFF</sequence>
<accession>A0ABV0PQV4</accession>
<evidence type="ECO:0000313" key="2">
    <source>
        <dbReference type="Proteomes" id="UP001476798"/>
    </source>
</evidence>
<proteinExistence type="predicted"/>
<reference evidence="1 2" key="1">
    <citation type="submission" date="2021-06" db="EMBL/GenBank/DDBJ databases">
        <authorList>
            <person name="Palmer J.M."/>
        </authorList>
    </citation>
    <scope>NUCLEOTIDE SEQUENCE [LARGE SCALE GENOMIC DNA]</scope>
    <source>
        <strain evidence="1 2">GA_2019</strain>
        <tissue evidence="1">Muscle</tissue>
    </source>
</reference>
<gene>
    <name evidence="1" type="ORF">GOODEAATRI_020210</name>
</gene>
<name>A0ABV0PQV4_9TELE</name>
<evidence type="ECO:0000313" key="1">
    <source>
        <dbReference type="EMBL" id="MEQ2185632.1"/>
    </source>
</evidence>
<protein>
    <submittedName>
        <fullName evidence="1">Uncharacterized protein</fullName>
    </submittedName>
</protein>
<organism evidence="1 2">
    <name type="scientific">Goodea atripinnis</name>
    <dbReference type="NCBI Taxonomy" id="208336"/>
    <lineage>
        <taxon>Eukaryota</taxon>
        <taxon>Metazoa</taxon>
        <taxon>Chordata</taxon>
        <taxon>Craniata</taxon>
        <taxon>Vertebrata</taxon>
        <taxon>Euteleostomi</taxon>
        <taxon>Actinopterygii</taxon>
        <taxon>Neopterygii</taxon>
        <taxon>Teleostei</taxon>
        <taxon>Neoteleostei</taxon>
        <taxon>Acanthomorphata</taxon>
        <taxon>Ovalentaria</taxon>
        <taxon>Atherinomorphae</taxon>
        <taxon>Cyprinodontiformes</taxon>
        <taxon>Goodeidae</taxon>
        <taxon>Goodea</taxon>
    </lineage>
</organism>
<dbReference type="Proteomes" id="UP001476798">
    <property type="component" value="Unassembled WGS sequence"/>
</dbReference>
<keyword evidence="2" id="KW-1185">Reference proteome</keyword>
<comment type="caution">
    <text evidence="1">The sequence shown here is derived from an EMBL/GenBank/DDBJ whole genome shotgun (WGS) entry which is preliminary data.</text>
</comment>